<dbReference type="Pfam" id="PF12013">
    <property type="entry name" value="OrsD"/>
    <property type="match status" value="1"/>
</dbReference>
<protein>
    <recommendedName>
        <fullName evidence="2">C2H2-type domain-containing protein</fullName>
    </recommendedName>
</protein>
<evidence type="ECO:0000259" key="2">
    <source>
        <dbReference type="PROSITE" id="PS00028"/>
    </source>
</evidence>
<proteinExistence type="predicted"/>
<feature type="region of interest" description="Disordered" evidence="1">
    <location>
        <begin position="256"/>
        <end position="332"/>
    </location>
</feature>
<dbReference type="PROSITE" id="PS00028">
    <property type="entry name" value="ZINC_FINGER_C2H2_1"/>
    <property type="match status" value="1"/>
</dbReference>
<dbReference type="InterPro" id="IPR022698">
    <property type="entry name" value="OrsD"/>
</dbReference>
<keyword evidence="4" id="KW-1185">Reference proteome</keyword>
<organism evidence="3 4">
    <name type="scientific">Puccinia graminis f. sp. tritici</name>
    <dbReference type="NCBI Taxonomy" id="56615"/>
    <lineage>
        <taxon>Eukaryota</taxon>
        <taxon>Fungi</taxon>
        <taxon>Dikarya</taxon>
        <taxon>Basidiomycota</taxon>
        <taxon>Pucciniomycotina</taxon>
        <taxon>Pucciniomycetes</taxon>
        <taxon>Pucciniales</taxon>
        <taxon>Pucciniaceae</taxon>
        <taxon>Puccinia</taxon>
    </lineage>
</organism>
<dbReference type="Proteomes" id="UP000324748">
    <property type="component" value="Unassembled WGS sequence"/>
</dbReference>
<dbReference type="EMBL" id="VSWC01000105">
    <property type="protein sequence ID" value="KAA1086520.1"/>
    <property type="molecule type" value="Genomic_DNA"/>
</dbReference>
<dbReference type="SMART" id="SM00355">
    <property type="entry name" value="ZnF_C2H2"/>
    <property type="match status" value="4"/>
</dbReference>
<evidence type="ECO:0000313" key="3">
    <source>
        <dbReference type="EMBL" id="KAA1086520.1"/>
    </source>
</evidence>
<feature type="domain" description="C2H2-type" evidence="2">
    <location>
        <begin position="7"/>
        <end position="28"/>
    </location>
</feature>
<sequence length="607" mass="69057">MKYRYWCEQCPQYFKTTLERQIHFRNTHQQTTDLQLYDSSIFPLQRQPDRLFHCPVNGCPFETQKPLALHAHARVCLRKLRGMTTNISRKLVPCGSQVFAIDAIPGLKLAWNKYARILICKDCHVGIPFEDLPVHAKRHGVVDLKEADVEALIDYLDQDLKVDTPVLFPNLPRGYNLQQPGEPVQGLFVRHGLTCDHDGFACINQQSMKDHCDAIHSDYVRRGWPVSTSKIFCQTLSSGKHAVYFGVRYRHQPSGSLAGYQDITSDESEQRSEEENQASAIPPETAQANPSNRPPGDKTPRSKLQPSNEPADTRRFPAPSQPDTPVHKTTSSISLAKSTGILAYIESYTEKRINKHLAFVKLVTNRFQPAFQPLIQKWLENRTQKLGSLSLTLRRAVLSVSTQIESCEVLDPLEGESSVAKYSTTLTQLLLFAGRCRKQHVVGNENLEQAAHAELVAIFLNTYRSARSPTEALFKSIDKLVIGFILFSNQFHRPQVQSPLEEFIALSFYKGSHDGYDSALKFVNTLTKIQYCIQIAMVFSFCTEASIFETYLKSKSLNPSQSQMKESLKKHRLRFFRPLHNNDFNSPFITLRDWKQLGLNALEEARK</sequence>
<name>A0A5B0NEQ0_PUCGR</name>
<comment type="caution">
    <text evidence="3">The sequence shown here is derived from an EMBL/GenBank/DDBJ whole genome shotgun (WGS) entry which is preliminary data.</text>
</comment>
<dbReference type="AlphaFoldDB" id="A0A5B0NEQ0"/>
<evidence type="ECO:0000256" key="1">
    <source>
        <dbReference type="SAM" id="MobiDB-lite"/>
    </source>
</evidence>
<dbReference type="OrthoDB" id="2495662at2759"/>
<feature type="compositionally biased region" description="Polar residues" evidence="1">
    <location>
        <begin position="321"/>
        <end position="332"/>
    </location>
</feature>
<evidence type="ECO:0000313" key="4">
    <source>
        <dbReference type="Proteomes" id="UP000324748"/>
    </source>
</evidence>
<accession>A0A5B0NEQ0</accession>
<dbReference type="InterPro" id="IPR013087">
    <property type="entry name" value="Znf_C2H2_type"/>
</dbReference>
<reference evidence="3 4" key="1">
    <citation type="submission" date="2019-05" db="EMBL/GenBank/DDBJ databases">
        <title>Emergence of the Ug99 lineage of the wheat stem rust pathogen through somatic hybridization.</title>
        <authorList>
            <person name="Li F."/>
            <person name="Upadhyaya N.M."/>
            <person name="Sperschneider J."/>
            <person name="Matny O."/>
            <person name="Nguyen-Phuc H."/>
            <person name="Mago R."/>
            <person name="Raley C."/>
            <person name="Miller M.E."/>
            <person name="Silverstein K.A.T."/>
            <person name="Henningsen E."/>
            <person name="Hirsch C.D."/>
            <person name="Visser B."/>
            <person name="Pretorius Z.A."/>
            <person name="Steffenson B.J."/>
            <person name="Schwessinger B."/>
            <person name="Dodds P.N."/>
            <person name="Figueroa M."/>
        </authorList>
    </citation>
    <scope>NUCLEOTIDE SEQUENCE [LARGE SCALE GENOMIC DNA]</scope>
    <source>
        <strain evidence="3">21-0</strain>
    </source>
</reference>
<gene>
    <name evidence="3" type="ORF">PGT21_001807</name>
</gene>